<dbReference type="AlphaFoldDB" id="A0A6I4IQJ8"/>
<comment type="caution">
    <text evidence="2">The sequence shown here is derived from an EMBL/GenBank/DDBJ whole genome shotgun (WGS) entry which is preliminary data.</text>
</comment>
<protein>
    <submittedName>
        <fullName evidence="2">ROK family protein</fullName>
    </submittedName>
</protein>
<dbReference type="InterPro" id="IPR049874">
    <property type="entry name" value="ROK_cs"/>
</dbReference>
<organism evidence="2 3">
    <name type="scientific">Mucilaginibacter aquatilis</name>
    <dbReference type="NCBI Taxonomy" id="1517760"/>
    <lineage>
        <taxon>Bacteria</taxon>
        <taxon>Pseudomonadati</taxon>
        <taxon>Bacteroidota</taxon>
        <taxon>Sphingobacteriia</taxon>
        <taxon>Sphingobacteriales</taxon>
        <taxon>Sphingobacteriaceae</taxon>
        <taxon>Mucilaginibacter</taxon>
    </lineage>
</organism>
<evidence type="ECO:0000313" key="2">
    <source>
        <dbReference type="EMBL" id="MVN91823.1"/>
    </source>
</evidence>
<accession>A0A6I4IQJ8</accession>
<name>A0A6I4IQJ8_9SPHI</name>
<dbReference type="Pfam" id="PF00480">
    <property type="entry name" value="ROK"/>
    <property type="match status" value="1"/>
</dbReference>
<dbReference type="OrthoDB" id="9810372at2"/>
<dbReference type="SUPFAM" id="SSF53067">
    <property type="entry name" value="Actin-like ATPase domain"/>
    <property type="match status" value="1"/>
</dbReference>
<dbReference type="PANTHER" id="PTHR18964:SF149">
    <property type="entry name" value="BIFUNCTIONAL UDP-N-ACETYLGLUCOSAMINE 2-EPIMERASE_N-ACETYLMANNOSAMINE KINASE"/>
    <property type="match status" value="1"/>
</dbReference>
<dbReference type="InterPro" id="IPR043129">
    <property type="entry name" value="ATPase_NBD"/>
</dbReference>
<sequence length="425" mass="46500">MQNTYPEKLEAIQPKKLSNVERKRHLQKVKLMQHLFRSGPTAVADIANGLNTSLPTCQTLINELITDCFLERSGKGESIGGRKPDLFGLKDSCFYILCFNMERFATEVAITDNNGNIISVRKYDVAISDNLEALDILYDIAQKQINESGIDTKKLIGVGFAMPGLINWQTGNNQTYLTTTNGQSLHTYLEEKFSLPVSIQNDVKCAATAELNYGLAKGINDVLVVLMDWGIGLGIVMDGQMRKGSQGFSGEIGHIPFVENGALCYCGKRGCLETVASGIALTRLAKEGMEAGQYTLLNELCQNGFDNLEPSLIITAANKGDEFAIKLLSDIGHNLGKGIATLIQLFNPQTIILGGKMAEAKQYITIPIIQSINTYSMTQIRETSNVVLSTLGSKSAILGIKNMVIENLFERETCKADGDYKTLFA</sequence>
<dbReference type="Gene3D" id="3.30.420.40">
    <property type="match status" value="2"/>
</dbReference>
<dbReference type="InterPro" id="IPR036388">
    <property type="entry name" value="WH-like_DNA-bd_sf"/>
</dbReference>
<reference evidence="2 3" key="1">
    <citation type="submission" date="2019-12" db="EMBL/GenBank/DDBJ databases">
        <title>Mucilaginibacter sp. HME9299 genome sequencing and assembly.</title>
        <authorList>
            <person name="Kang H."/>
            <person name="Kim H."/>
            <person name="Joh K."/>
        </authorList>
    </citation>
    <scope>NUCLEOTIDE SEQUENCE [LARGE SCALE GENOMIC DNA]</scope>
    <source>
        <strain evidence="2 3">HME9299</strain>
    </source>
</reference>
<dbReference type="Proteomes" id="UP000434850">
    <property type="component" value="Unassembled WGS sequence"/>
</dbReference>
<dbReference type="InterPro" id="IPR036390">
    <property type="entry name" value="WH_DNA-bd_sf"/>
</dbReference>
<dbReference type="Gene3D" id="1.10.10.10">
    <property type="entry name" value="Winged helix-like DNA-binding domain superfamily/Winged helix DNA-binding domain"/>
    <property type="match status" value="1"/>
</dbReference>
<keyword evidence="3" id="KW-1185">Reference proteome</keyword>
<dbReference type="PROSITE" id="PS01125">
    <property type="entry name" value="ROK"/>
    <property type="match status" value="1"/>
</dbReference>
<dbReference type="SUPFAM" id="SSF46785">
    <property type="entry name" value="Winged helix' DNA-binding domain"/>
    <property type="match status" value="1"/>
</dbReference>
<comment type="similarity">
    <text evidence="1">Belongs to the ROK (NagC/XylR) family.</text>
</comment>
<dbReference type="InterPro" id="IPR000600">
    <property type="entry name" value="ROK"/>
</dbReference>
<evidence type="ECO:0000313" key="3">
    <source>
        <dbReference type="Proteomes" id="UP000434850"/>
    </source>
</evidence>
<dbReference type="PANTHER" id="PTHR18964">
    <property type="entry name" value="ROK (REPRESSOR, ORF, KINASE) FAMILY"/>
    <property type="match status" value="1"/>
</dbReference>
<dbReference type="EMBL" id="WQLA01000004">
    <property type="protein sequence ID" value="MVN91823.1"/>
    <property type="molecule type" value="Genomic_DNA"/>
</dbReference>
<evidence type="ECO:0000256" key="1">
    <source>
        <dbReference type="ARBA" id="ARBA00006479"/>
    </source>
</evidence>
<gene>
    <name evidence="2" type="ORF">GO816_11855</name>
</gene>
<proteinExistence type="inferred from homology"/>
<dbReference type="RefSeq" id="WP_157542144.1">
    <property type="nucleotide sequence ID" value="NZ_WQLA01000004.1"/>
</dbReference>